<dbReference type="GeneID" id="5036752"/>
<name>A0DKK3_PARTE</name>
<dbReference type="RefSeq" id="XP_001450967.1">
    <property type="nucleotide sequence ID" value="XM_001450930.1"/>
</dbReference>
<accession>A0DKK3</accession>
<reference evidence="1 2" key="1">
    <citation type="journal article" date="2006" name="Nature">
        <title>Global trends of whole-genome duplications revealed by the ciliate Paramecium tetraurelia.</title>
        <authorList>
            <consortium name="Genoscope"/>
            <person name="Aury J.-M."/>
            <person name="Jaillon O."/>
            <person name="Duret L."/>
            <person name="Noel B."/>
            <person name="Jubin C."/>
            <person name="Porcel B.M."/>
            <person name="Segurens B."/>
            <person name="Daubin V."/>
            <person name="Anthouard V."/>
            <person name="Aiach N."/>
            <person name="Arnaiz O."/>
            <person name="Billaut A."/>
            <person name="Beisson J."/>
            <person name="Blanc I."/>
            <person name="Bouhouche K."/>
            <person name="Camara F."/>
            <person name="Duharcourt S."/>
            <person name="Guigo R."/>
            <person name="Gogendeau D."/>
            <person name="Katinka M."/>
            <person name="Keller A.-M."/>
            <person name="Kissmehl R."/>
            <person name="Klotz C."/>
            <person name="Koll F."/>
            <person name="Le Moue A."/>
            <person name="Lepere C."/>
            <person name="Malinsky S."/>
            <person name="Nowacki M."/>
            <person name="Nowak J.K."/>
            <person name="Plattner H."/>
            <person name="Poulain J."/>
            <person name="Ruiz F."/>
            <person name="Serrano V."/>
            <person name="Zagulski M."/>
            <person name="Dessen P."/>
            <person name="Betermier M."/>
            <person name="Weissenbach J."/>
            <person name="Scarpelli C."/>
            <person name="Schachter V."/>
            <person name="Sperling L."/>
            <person name="Meyer E."/>
            <person name="Cohen J."/>
            <person name="Wincker P."/>
        </authorList>
    </citation>
    <scope>NUCLEOTIDE SEQUENCE [LARGE SCALE GENOMIC DNA]</scope>
    <source>
        <strain evidence="1 2">Stock d4-2</strain>
    </source>
</reference>
<dbReference type="HOGENOM" id="CLU_2297124_0_0_1"/>
<dbReference type="InParanoid" id="A0DKK3"/>
<evidence type="ECO:0000313" key="1">
    <source>
        <dbReference type="EMBL" id="CAK83570.1"/>
    </source>
</evidence>
<dbReference type="Proteomes" id="UP000000600">
    <property type="component" value="Unassembled WGS sequence"/>
</dbReference>
<organism evidence="1 2">
    <name type="scientific">Paramecium tetraurelia</name>
    <dbReference type="NCBI Taxonomy" id="5888"/>
    <lineage>
        <taxon>Eukaryota</taxon>
        <taxon>Sar</taxon>
        <taxon>Alveolata</taxon>
        <taxon>Ciliophora</taxon>
        <taxon>Intramacronucleata</taxon>
        <taxon>Oligohymenophorea</taxon>
        <taxon>Peniculida</taxon>
        <taxon>Parameciidae</taxon>
        <taxon>Paramecium</taxon>
    </lineage>
</organism>
<proteinExistence type="predicted"/>
<sequence>MQKKFGLSNLKKQPIKDISTIPCYIIKENLIFDALYFLQGLMANRKDIGIRMAKSELLLKIFNLNNLSNKMIHLTNSLMLFLSFQIHQKEKIHLNYLDQIS</sequence>
<evidence type="ECO:0000313" key="2">
    <source>
        <dbReference type="Proteomes" id="UP000000600"/>
    </source>
</evidence>
<dbReference type="EMBL" id="CT868474">
    <property type="protein sequence ID" value="CAK83570.1"/>
    <property type="molecule type" value="Genomic_DNA"/>
</dbReference>
<keyword evidence="2" id="KW-1185">Reference proteome</keyword>
<protein>
    <submittedName>
        <fullName evidence="1">Uncharacterized protein</fullName>
    </submittedName>
</protein>
<gene>
    <name evidence="1" type="ORF">GSPATT00017900001</name>
</gene>
<dbReference type="AlphaFoldDB" id="A0DKK3"/>
<dbReference type="KEGG" id="ptm:GSPATT00017900001"/>